<dbReference type="GO" id="GO:0016020">
    <property type="term" value="C:membrane"/>
    <property type="evidence" value="ECO:0007669"/>
    <property type="project" value="UniProtKB-SubCell"/>
</dbReference>
<evidence type="ECO:0000256" key="6">
    <source>
        <dbReference type="ARBA" id="ARBA00022837"/>
    </source>
</evidence>
<evidence type="ECO:0000313" key="15">
    <source>
        <dbReference type="EMBL" id="CAJ1372859.1"/>
    </source>
</evidence>
<evidence type="ECO:0000313" key="16">
    <source>
        <dbReference type="Proteomes" id="UP001178507"/>
    </source>
</evidence>
<evidence type="ECO:0000256" key="11">
    <source>
        <dbReference type="SAM" id="Phobius"/>
    </source>
</evidence>
<dbReference type="PANTHER" id="PTHR22702:SF1">
    <property type="entry name" value="PROTEASE-ASSOCIATED DOMAIN-CONTAINING PROTEIN 1"/>
    <property type="match status" value="1"/>
</dbReference>
<gene>
    <name evidence="15" type="ORF">EVOR1521_LOCUS2845</name>
</gene>
<dbReference type="SUPFAM" id="SSF52025">
    <property type="entry name" value="PA domain"/>
    <property type="match status" value="1"/>
</dbReference>
<evidence type="ECO:0000256" key="1">
    <source>
        <dbReference type="ARBA" id="ARBA00004479"/>
    </source>
</evidence>
<name>A0AA36HPC4_9DINO</name>
<sequence>MAAHGVWSVLVSLVFVAHGQVKVMTPRELVGAFADHGRIMGSTSTFGAPFYRDRVLGQLAYGPSLTGKNFCSEEDYDIPPPKTQRAAGGQDKVRLINIVIVRRGNCSFTTKVKIAQAKGAHAVIIVDREDSDYTSRDLANIIVADDGYGDVIHIPSVLISKEDGRRLIEAAQRSQVVVELAWDLPTDHVVTVDMWMSSASIASMKFIKEFAPKRRALNEVMIFNPHYAVFSMDQGNPAVYSGVCLDNQPKFCAEDPDGGGDITGKDVLEEDVRQLCIHDKTKKSRTSLDDLVKGKASVEYAAEYWDYMEKFPDRCPLDGSGKAKFGLECSLQVMKEVGIDTAEIQACATAERDARLSHELENPAWSPRALRINGWRYSGMLTADLVVRAVCSGFIHEPRECSDLITARDVFRPYIPVPSGGVSLGELLGWLLATISLGFVCMLMYKRYLKKEMRTTLREEVMLEVQAQMGEYAQLRGA</sequence>
<dbReference type="Pfam" id="PF25011">
    <property type="entry name" value="VSR_TRX"/>
    <property type="match status" value="1"/>
</dbReference>
<evidence type="ECO:0000256" key="3">
    <source>
        <dbReference type="ARBA" id="ARBA00022692"/>
    </source>
</evidence>
<dbReference type="Pfam" id="PF02225">
    <property type="entry name" value="PA"/>
    <property type="match status" value="1"/>
</dbReference>
<evidence type="ECO:0000256" key="4">
    <source>
        <dbReference type="ARBA" id="ARBA00022729"/>
    </source>
</evidence>
<dbReference type="AlphaFoldDB" id="A0AA36HPC4"/>
<keyword evidence="7 11" id="KW-1133">Transmembrane helix</keyword>
<evidence type="ECO:0000256" key="7">
    <source>
        <dbReference type="ARBA" id="ARBA00022989"/>
    </source>
</evidence>
<dbReference type="InterPro" id="IPR056858">
    <property type="entry name" value="VSR_TRX"/>
</dbReference>
<reference evidence="15" key="1">
    <citation type="submission" date="2023-08" db="EMBL/GenBank/DDBJ databases">
        <authorList>
            <person name="Chen Y."/>
            <person name="Shah S."/>
            <person name="Dougan E. K."/>
            <person name="Thang M."/>
            <person name="Chan C."/>
        </authorList>
    </citation>
    <scope>NUCLEOTIDE SEQUENCE</scope>
</reference>
<keyword evidence="6" id="KW-0106">Calcium</keyword>
<feature type="domain" description="Vacuolar sorting receptor thioredoxin-like" evidence="14">
    <location>
        <begin position="193"/>
        <end position="391"/>
    </location>
</feature>
<keyword evidence="2" id="KW-0245">EGF-like domain</keyword>
<comment type="subcellular location">
    <subcellularLocation>
        <location evidence="10">Endomembrane system</location>
        <topology evidence="10">Single-pass membrane protein</topology>
    </subcellularLocation>
    <subcellularLocation>
        <location evidence="1">Membrane</location>
        <topology evidence="1">Single-pass type I membrane protein</topology>
    </subcellularLocation>
</comment>
<dbReference type="InterPro" id="IPR046450">
    <property type="entry name" value="PA_dom_sf"/>
</dbReference>
<organism evidence="15 16">
    <name type="scientific">Effrenium voratum</name>
    <dbReference type="NCBI Taxonomy" id="2562239"/>
    <lineage>
        <taxon>Eukaryota</taxon>
        <taxon>Sar</taxon>
        <taxon>Alveolata</taxon>
        <taxon>Dinophyceae</taxon>
        <taxon>Suessiales</taxon>
        <taxon>Symbiodiniaceae</taxon>
        <taxon>Effrenium</taxon>
    </lineage>
</organism>
<keyword evidence="9" id="KW-0325">Glycoprotein</keyword>
<dbReference type="InterPro" id="IPR003137">
    <property type="entry name" value="PA_domain"/>
</dbReference>
<evidence type="ECO:0008006" key="17">
    <source>
        <dbReference type="Google" id="ProtNLM"/>
    </source>
</evidence>
<feature type="chain" id="PRO_5041221599" description="PA domain-containing protein" evidence="12">
    <location>
        <begin position="20"/>
        <end position="478"/>
    </location>
</feature>
<keyword evidence="8 11" id="KW-0472">Membrane</keyword>
<evidence type="ECO:0000259" key="13">
    <source>
        <dbReference type="Pfam" id="PF02225"/>
    </source>
</evidence>
<evidence type="ECO:0000259" key="14">
    <source>
        <dbReference type="Pfam" id="PF25011"/>
    </source>
</evidence>
<feature type="signal peptide" evidence="12">
    <location>
        <begin position="1"/>
        <end position="19"/>
    </location>
</feature>
<keyword evidence="5" id="KW-0677">Repeat</keyword>
<feature type="transmembrane region" description="Helical" evidence="11">
    <location>
        <begin position="427"/>
        <end position="445"/>
    </location>
</feature>
<accession>A0AA36HPC4</accession>
<dbReference type="GO" id="GO:0012505">
    <property type="term" value="C:endomembrane system"/>
    <property type="evidence" value="ECO:0007669"/>
    <property type="project" value="UniProtKB-SubCell"/>
</dbReference>
<dbReference type="EMBL" id="CAUJNA010000159">
    <property type="protein sequence ID" value="CAJ1372859.1"/>
    <property type="molecule type" value="Genomic_DNA"/>
</dbReference>
<protein>
    <recommendedName>
        <fullName evidence="17">PA domain-containing protein</fullName>
    </recommendedName>
</protein>
<feature type="domain" description="PA" evidence="13">
    <location>
        <begin position="57"/>
        <end position="167"/>
    </location>
</feature>
<comment type="caution">
    <text evidence="15">The sequence shown here is derived from an EMBL/GenBank/DDBJ whole genome shotgun (WGS) entry which is preliminary data.</text>
</comment>
<dbReference type="Gene3D" id="3.50.30.30">
    <property type="match status" value="1"/>
</dbReference>
<evidence type="ECO:0000256" key="10">
    <source>
        <dbReference type="ARBA" id="ARBA00037847"/>
    </source>
</evidence>
<dbReference type="PANTHER" id="PTHR22702">
    <property type="entry name" value="PROTEASE-ASSOCIATED DOMAIN-CONTAINING PROTEIN"/>
    <property type="match status" value="1"/>
</dbReference>
<evidence type="ECO:0000256" key="5">
    <source>
        <dbReference type="ARBA" id="ARBA00022737"/>
    </source>
</evidence>
<proteinExistence type="predicted"/>
<keyword evidence="16" id="KW-1185">Reference proteome</keyword>
<evidence type="ECO:0000256" key="8">
    <source>
        <dbReference type="ARBA" id="ARBA00023136"/>
    </source>
</evidence>
<evidence type="ECO:0000256" key="9">
    <source>
        <dbReference type="ARBA" id="ARBA00023180"/>
    </source>
</evidence>
<evidence type="ECO:0000256" key="2">
    <source>
        <dbReference type="ARBA" id="ARBA00022536"/>
    </source>
</evidence>
<dbReference type="Proteomes" id="UP001178507">
    <property type="component" value="Unassembled WGS sequence"/>
</dbReference>
<keyword evidence="4 12" id="KW-0732">Signal</keyword>
<keyword evidence="3 11" id="KW-0812">Transmembrane</keyword>
<evidence type="ECO:0000256" key="12">
    <source>
        <dbReference type="SAM" id="SignalP"/>
    </source>
</evidence>